<dbReference type="EMBL" id="JAFIQS010000015">
    <property type="protein sequence ID" value="KAG5163246.1"/>
    <property type="molecule type" value="Genomic_DNA"/>
</dbReference>
<feature type="transmembrane region" description="Helical" evidence="2">
    <location>
        <begin position="20"/>
        <end position="43"/>
    </location>
</feature>
<name>A0A8H7XNM1_PSICU</name>
<keyword evidence="2" id="KW-1133">Transmembrane helix</keyword>
<sequence>MVSKEHSLSPSSSKSFRHIIFIIIESAAIYSIFLLADAIINVLPSTASQQSVSGNVGQVVQQFKDFATGIAPTILVARVAMAQMKTEETRGGSDFGHHATSSNRPPNSLFNRAEPEANDKPKSTNMESD</sequence>
<evidence type="ECO:0000256" key="2">
    <source>
        <dbReference type="SAM" id="Phobius"/>
    </source>
</evidence>
<evidence type="ECO:0000313" key="3">
    <source>
        <dbReference type="EMBL" id="KAG5163246.1"/>
    </source>
</evidence>
<feature type="compositionally biased region" description="Basic and acidic residues" evidence="1">
    <location>
        <begin position="113"/>
        <end position="122"/>
    </location>
</feature>
<evidence type="ECO:0000256" key="1">
    <source>
        <dbReference type="SAM" id="MobiDB-lite"/>
    </source>
</evidence>
<protein>
    <submittedName>
        <fullName evidence="3">Uncharacterized protein</fullName>
    </submittedName>
</protein>
<feature type="compositionally biased region" description="Basic and acidic residues" evidence="1">
    <location>
        <begin position="86"/>
        <end position="97"/>
    </location>
</feature>
<feature type="region of interest" description="Disordered" evidence="1">
    <location>
        <begin position="86"/>
        <end position="129"/>
    </location>
</feature>
<keyword evidence="2" id="KW-0812">Transmembrane</keyword>
<proteinExistence type="predicted"/>
<reference evidence="3" key="1">
    <citation type="submission" date="2021-02" db="EMBL/GenBank/DDBJ databases">
        <title>Psilocybe cubensis genome.</title>
        <authorList>
            <person name="Mckernan K.J."/>
            <person name="Crawford S."/>
            <person name="Trippe A."/>
            <person name="Kane L.T."/>
            <person name="Mclaughlin S."/>
        </authorList>
    </citation>
    <scope>NUCLEOTIDE SEQUENCE [LARGE SCALE GENOMIC DNA]</scope>
    <source>
        <strain evidence="3">MGC-MH-2018</strain>
    </source>
</reference>
<keyword evidence="2" id="KW-0472">Membrane</keyword>
<accession>A0A8H7XNM1</accession>
<dbReference type="AlphaFoldDB" id="A0A8H7XNM1"/>
<feature type="compositionally biased region" description="Polar residues" evidence="1">
    <location>
        <begin position="99"/>
        <end position="110"/>
    </location>
</feature>
<gene>
    <name evidence="3" type="ORF">JR316_011590</name>
</gene>
<organism evidence="3">
    <name type="scientific">Psilocybe cubensis</name>
    <name type="common">Psychedelic mushroom</name>
    <name type="synonym">Stropharia cubensis</name>
    <dbReference type="NCBI Taxonomy" id="181762"/>
    <lineage>
        <taxon>Eukaryota</taxon>
        <taxon>Fungi</taxon>
        <taxon>Dikarya</taxon>
        <taxon>Basidiomycota</taxon>
        <taxon>Agaricomycotina</taxon>
        <taxon>Agaricomycetes</taxon>
        <taxon>Agaricomycetidae</taxon>
        <taxon>Agaricales</taxon>
        <taxon>Agaricineae</taxon>
        <taxon>Strophariaceae</taxon>
        <taxon>Psilocybe</taxon>
    </lineage>
</organism>
<comment type="caution">
    <text evidence="3">The sequence shown here is derived from an EMBL/GenBank/DDBJ whole genome shotgun (WGS) entry which is preliminary data.</text>
</comment>